<dbReference type="AlphaFoldDB" id="A0A2N4U4F3"/>
<dbReference type="Proteomes" id="UP000234190">
    <property type="component" value="Unassembled WGS sequence"/>
</dbReference>
<dbReference type="CDD" id="cd22231">
    <property type="entry name" value="RHH_NikR_HicB-like"/>
    <property type="match status" value="1"/>
</dbReference>
<dbReference type="InterPro" id="IPR010985">
    <property type="entry name" value="Ribbon_hlx_hlx"/>
</dbReference>
<dbReference type="NCBIfam" id="TIGR02606">
    <property type="entry name" value="antidote_CC2985"/>
    <property type="match status" value="1"/>
</dbReference>
<organism evidence="3 4">
    <name type="scientific">Pollutimonas subterranea</name>
    <dbReference type="NCBI Taxonomy" id="2045210"/>
    <lineage>
        <taxon>Bacteria</taxon>
        <taxon>Pseudomonadati</taxon>
        <taxon>Pseudomonadota</taxon>
        <taxon>Betaproteobacteria</taxon>
        <taxon>Burkholderiales</taxon>
        <taxon>Alcaligenaceae</taxon>
        <taxon>Pollutimonas</taxon>
    </lineage>
</organism>
<protein>
    <submittedName>
        <fullName evidence="3">Type II toxin-antitoxin system ParD family antitoxin</fullName>
    </submittedName>
</protein>
<dbReference type="InterPro" id="IPR038296">
    <property type="entry name" value="ParD_sf"/>
</dbReference>
<dbReference type="RefSeq" id="WP_102074076.1">
    <property type="nucleotide sequence ID" value="NZ_PDNW01000008.1"/>
</dbReference>
<dbReference type="EMBL" id="PDNW01000008">
    <property type="protein sequence ID" value="PLC49883.1"/>
    <property type="molecule type" value="Genomic_DNA"/>
</dbReference>
<dbReference type="Pfam" id="PF03693">
    <property type="entry name" value="ParD_antitoxin"/>
    <property type="match status" value="1"/>
</dbReference>
<dbReference type="SUPFAM" id="SSF47598">
    <property type="entry name" value="Ribbon-helix-helix"/>
    <property type="match status" value="1"/>
</dbReference>
<sequence>MARNTSISLGNHFVEFVDTQVASGRYGSASDVVRAGLRMLESHESQVRALQEALKAGEDSGAAVPFDAASFLERMRTSYVR</sequence>
<reference evidence="3 4" key="1">
    <citation type="submission" date="2017-10" db="EMBL/GenBank/DDBJ databases">
        <title>Two draft genome sequences of Pusillimonas sp. strains isolated from a nitrate- and radionuclide-contaminated groundwater in Russia.</title>
        <authorList>
            <person name="Grouzdev D.S."/>
            <person name="Tourova T.P."/>
            <person name="Goeva M.A."/>
            <person name="Babich T.L."/>
            <person name="Sokolova D.S."/>
            <person name="Abdullin R."/>
            <person name="Poltaraus A.B."/>
            <person name="Toshchakov S.V."/>
            <person name="Nazina T.N."/>
        </authorList>
    </citation>
    <scope>NUCLEOTIDE SEQUENCE [LARGE SCALE GENOMIC DNA]</scope>
    <source>
        <strain evidence="3 4">JR1/69-3-13</strain>
    </source>
</reference>
<dbReference type="OrthoDB" id="9815501at2"/>
<evidence type="ECO:0000313" key="3">
    <source>
        <dbReference type="EMBL" id="PLC49883.1"/>
    </source>
</evidence>
<dbReference type="PANTHER" id="PTHR36582">
    <property type="entry name" value="ANTITOXIN PARD"/>
    <property type="match status" value="1"/>
</dbReference>
<proteinExistence type="inferred from homology"/>
<comment type="caution">
    <text evidence="3">The sequence shown here is derived from an EMBL/GenBank/DDBJ whole genome shotgun (WGS) entry which is preliminary data.</text>
</comment>
<keyword evidence="2" id="KW-1277">Toxin-antitoxin system</keyword>
<keyword evidence="4" id="KW-1185">Reference proteome</keyword>
<dbReference type="Gene3D" id="6.10.10.120">
    <property type="entry name" value="Antitoxin ParD1-like"/>
    <property type="match status" value="1"/>
</dbReference>
<comment type="similarity">
    <text evidence="1">Belongs to the ParD antitoxin family.</text>
</comment>
<dbReference type="InterPro" id="IPR022789">
    <property type="entry name" value="ParD"/>
</dbReference>
<evidence type="ECO:0000256" key="2">
    <source>
        <dbReference type="ARBA" id="ARBA00022649"/>
    </source>
</evidence>
<accession>A0A2N4U4F3</accession>
<evidence type="ECO:0000256" key="1">
    <source>
        <dbReference type="ARBA" id="ARBA00008580"/>
    </source>
</evidence>
<dbReference type="PANTHER" id="PTHR36582:SF2">
    <property type="entry name" value="ANTITOXIN PARD"/>
    <property type="match status" value="1"/>
</dbReference>
<dbReference type="GO" id="GO:0006355">
    <property type="term" value="P:regulation of DNA-templated transcription"/>
    <property type="evidence" value="ECO:0007669"/>
    <property type="project" value="InterPro"/>
</dbReference>
<gene>
    <name evidence="3" type="ORF">CR159_11410</name>
</gene>
<name>A0A2N4U4F3_9BURK</name>
<evidence type="ECO:0000313" key="4">
    <source>
        <dbReference type="Proteomes" id="UP000234190"/>
    </source>
</evidence>